<feature type="chain" id="PRO_5040154759" description="Right handed beta helix domain-containing protein" evidence="1">
    <location>
        <begin position="27"/>
        <end position="379"/>
    </location>
</feature>
<dbReference type="Proteomes" id="UP000785200">
    <property type="component" value="Unassembled WGS sequence"/>
</dbReference>
<feature type="signal peptide" evidence="1">
    <location>
        <begin position="1"/>
        <end position="26"/>
    </location>
</feature>
<dbReference type="Gene3D" id="2.160.20.10">
    <property type="entry name" value="Single-stranded right-handed beta-helix, Pectin lyase-like"/>
    <property type="match status" value="1"/>
</dbReference>
<dbReference type="SMART" id="SM00710">
    <property type="entry name" value="PbH1"/>
    <property type="match status" value="4"/>
</dbReference>
<reference evidence="3" key="1">
    <citation type="submission" date="2019-07" db="EMBL/GenBank/DDBJ databases">
        <title>Hyphodiscus hymeniophilus genome sequencing and assembly.</title>
        <authorList>
            <person name="Kramer G."/>
            <person name="Nodwell J."/>
        </authorList>
    </citation>
    <scope>NUCLEOTIDE SEQUENCE</scope>
    <source>
        <strain evidence="3">ATCC 34498</strain>
    </source>
</reference>
<keyword evidence="4" id="KW-1185">Reference proteome</keyword>
<dbReference type="InterPro" id="IPR012334">
    <property type="entry name" value="Pectin_lyas_fold"/>
</dbReference>
<evidence type="ECO:0000313" key="3">
    <source>
        <dbReference type="EMBL" id="KAG0649262.1"/>
    </source>
</evidence>
<evidence type="ECO:0000256" key="1">
    <source>
        <dbReference type="SAM" id="SignalP"/>
    </source>
</evidence>
<gene>
    <name evidence="3" type="ORF">D0Z07_4586</name>
</gene>
<comment type="caution">
    <text evidence="3">The sequence shown here is derived from an EMBL/GenBank/DDBJ whole genome shotgun (WGS) entry which is preliminary data.</text>
</comment>
<evidence type="ECO:0000313" key="4">
    <source>
        <dbReference type="Proteomes" id="UP000785200"/>
    </source>
</evidence>
<sequence length="379" mass="39936">MTSSTRVSLLTTICLTLVGLINLVSAHPHDKRIHVYNGQSIQSAIDRANSYAQIIVESGTYTEQLTISKDGIALIGHNAVLVTPQSPTNNTCSGLAGPNFFTGLDTQAGICITGSNVVLAPFVTEHRKFGSADHRVKDVSVTGFHVSGFDGLDIAIVGGQDVTICENTLTDGAYYGALTVGSKNSIIERNTVISNPPIAPNTFLRFIGICMDDVSTVTIAYNSINGYNIGFCVQTNGADIHNNCVDNCCIGAYVDPGIDGAMLRDNQIKDTNPLCQEASDVSGAFGVWGIVIAGAKNTLIKGNRITGITNGFSQIQLTAAGVAVHDDFPGGTGDVATGNVVVDNFIKHNDVDLLVFTNGTRNVDRHNVCKTSLPSGLCK</sequence>
<dbReference type="EMBL" id="VNKQ01000008">
    <property type="protein sequence ID" value="KAG0649262.1"/>
    <property type="molecule type" value="Genomic_DNA"/>
</dbReference>
<dbReference type="AlphaFoldDB" id="A0A9P6VJT0"/>
<dbReference type="InterPro" id="IPR011050">
    <property type="entry name" value="Pectin_lyase_fold/virulence"/>
</dbReference>
<organism evidence="3 4">
    <name type="scientific">Hyphodiscus hymeniophilus</name>
    <dbReference type="NCBI Taxonomy" id="353542"/>
    <lineage>
        <taxon>Eukaryota</taxon>
        <taxon>Fungi</taxon>
        <taxon>Dikarya</taxon>
        <taxon>Ascomycota</taxon>
        <taxon>Pezizomycotina</taxon>
        <taxon>Leotiomycetes</taxon>
        <taxon>Helotiales</taxon>
        <taxon>Hyphodiscaceae</taxon>
        <taxon>Hyphodiscus</taxon>
    </lineage>
</organism>
<dbReference type="Pfam" id="PF13229">
    <property type="entry name" value="Beta_helix"/>
    <property type="match status" value="1"/>
</dbReference>
<keyword evidence="1" id="KW-0732">Signal</keyword>
<evidence type="ECO:0000259" key="2">
    <source>
        <dbReference type="Pfam" id="PF13229"/>
    </source>
</evidence>
<proteinExistence type="predicted"/>
<feature type="domain" description="Right handed beta helix" evidence="2">
    <location>
        <begin position="135"/>
        <end position="254"/>
    </location>
</feature>
<name>A0A9P6VJT0_9HELO</name>
<protein>
    <recommendedName>
        <fullName evidence="2">Right handed beta helix domain-containing protein</fullName>
    </recommendedName>
</protein>
<accession>A0A9P6VJT0</accession>
<dbReference type="SUPFAM" id="SSF51126">
    <property type="entry name" value="Pectin lyase-like"/>
    <property type="match status" value="1"/>
</dbReference>
<dbReference type="InterPro" id="IPR039448">
    <property type="entry name" value="Beta_helix"/>
</dbReference>
<dbReference type="OrthoDB" id="3488255at2759"/>
<dbReference type="InterPro" id="IPR006626">
    <property type="entry name" value="PbH1"/>
</dbReference>